<organism evidence="6 7">
    <name type="scientific">Hyperthermus butylicus (strain DSM 5456 / JCM 9403 / PLM1-5)</name>
    <dbReference type="NCBI Taxonomy" id="415426"/>
    <lineage>
        <taxon>Archaea</taxon>
        <taxon>Thermoproteota</taxon>
        <taxon>Thermoprotei</taxon>
        <taxon>Desulfurococcales</taxon>
        <taxon>Pyrodictiaceae</taxon>
        <taxon>Hyperthermus</taxon>
    </lineage>
</organism>
<protein>
    <submittedName>
        <fullName evidence="6">Conserved crenarchaeal protein</fullName>
    </submittedName>
</protein>
<evidence type="ECO:0000256" key="1">
    <source>
        <dbReference type="ARBA" id="ARBA00023015"/>
    </source>
</evidence>
<reference evidence="6 7" key="1">
    <citation type="journal article" date="2007" name="Archaea">
        <title>The genome of Hyperthermus butylicus: a sulfur-reducing, peptide fermenting, neutrophilic Crenarchaeote growing up to 108 degrees C.</title>
        <authorList>
            <person name="Brugger K."/>
            <person name="Chen L."/>
            <person name="Stark M."/>
            <person name="Zibat A."/>
            <person name="Redder P."/>
            <person name="Ruepp A."/>
            <person name="Awayez M."/>
            <person name="She Q."/>
            <person name="Garrett R.A."/>
            <person name="Klenk H.P."/>
        </authorList>
    </citation>
    <scope>NUCLEOTIDE SEQUENCE [LARGE SCALE GENOMIC DNA]</scope>
    <source>
        <strain evidence="7">DSM 5456 / JCM 9403 / PLM1-5</strain>
    </source>
</reference>
<dbReference type="RefSeq" id="WP_011822627.1">
    <property type="nucleotide sequence ID" value="NC_008818.1"/>
</dbReference>
<dbReference type="Pfam" id="PF12651">
    <property type="entry name" value="RHH_3"/>
    <property type="match status" value="1"/>
</dbReference>
<dbReference type="Proteomes" id="UP000002593">
    <property type="component" value="Chromosome"/>
</dbReference>
<dbReference type="SUPFAM" id="SSF55021">
    <property type="entry name" value="ACT-like"/>
    <property type="match status" value="1"/>
</dbReference>
<evidence type="ECO:0000313" key="6">
    <source>
        <dbReference type="EMBL" id="ABM81309.1"/>
    </source>
</evidence>
<dbReference type="InterPro" id="IPR013321">
    <property type="entry name" value="Arc_rbn_hlx_hlx"/>
</dbReference>
<evidence type="ECO:0000313" key="7">
    <source>
        <dbReference type="Proteomes" id="UP000002593"/>
    </source>
</evidence>
<dbReference type="EMBL" id="CP000493">
    <property type="protein sequence ID" value="ABM81309.1"/>
    <property type="molecule type" value="Genomic_DNA"/>
</dbReference>
<dbReference type="PANTHER" id="PTHR34719:SF2">
    <property type="entry name" value="NICKEL-RESPONSIVE REGULATOR"/>
    <property type="match status" value="1"/>
</dbReference>
<dbReference type="OrthoDB" id="25654at2157"/>
<dbReference type="GeneID" id="4782017"/>
<dbReference type="Pfam" id="PF08753">
    <property type="entry name" value="NikR_C"/>
    <property type="match status" value="1"/>
</dbReference>
<dbReference type="PANTHER" id="PTHR34719">
    <property type="entry name" value="NICKEL-RESPONSIVE REGULATOR"/>
    <property type="match status" value="1"/>
</dbReference>
<evidence type="ECO:0000256" key="2">
    <source>
        <dbReference type="ARBA" id="ARBA00023125"/>
    </source>
</evidence>
<dbReference type="SUPFAM" id="SSF47598">
    <property type="entry name" value="Ribbon-helix-helix"/>
    <property type="match status" value="1"/>
</dbReference>
<dbReference type="InterPro" id="IPR010985">
    <property type="entry name" value="Ribbon_hlx_hlx"/>
</dbReference>
<keyword evidence="2" id="KW-0238">DNA-binding</keyword>
<dbReference type="InterPro" id="IPR050192">
    <property type="entry name" value="CopG/NikR_regulator"/>
</dbReference>
<evidence type="ECO:0000259" key="4">
    <source>
        <dbReference type="Pfam" id="PF08753"/>
    </source>
</evidence>
<dbReference type="Gene3D" id="3.30.70.1150">
    <property type="entry name" value="ACT-like. Chain A, domain 2"/>
    <property type="match status" value="1"/>
</dbReference>
<keyword evidence="7" id="KW-1185">Reference proteome</keyword>
<dbReference type="InterPro" id="IPR027271">
    <property type="entry name" value="Acetolactate_synth/TF_NikR_C"/>
</dbReference>
<gene>
    <name evidence="6" type="ordered locus">Hbut_1485</name>
</gene>
<dbReference type="InterPro" id="IPR045865">
    <property type="entry name" value="ACT-like_dom_sf"/>
</dbReference>
<dbReference type="InterPro" id="IPR014864">
    <property type="entry name" value="TF_NikR_Ni-bd_C"/>
</dbReference>
<dbReference type="Gene3D" id="1.10.1220.10">
    <property type="entry name" value="Met repressor-like"/>
    <property type="match status" value="1"/>
</dbReference>
<keyword evidence="3" id="KW-0804">Transcription</keyword>
<dbReference type="KEGG" id="hbu:Hbut_1485"/>
<name>A2BMU8_HYPBU</name>
<dbReference type="EnsemblBacteria" id="ABM81309">
    <property type="protein sequence ID" value="ABM81309"/>
    <property type="gene ID" value="Hbut_1485"/>
</dbReference>
<dbReference type="GO" id="GO:0003677">
    <property type="term" value="F:DNA binding"/>
    <property type="evidence" value="ECO:0007669"/>
    <property type="project" value="TreeGrafter"/>
</dbReference>
<dbReference type="HOGENOM" id="CLU_113319_3_0_2"/>
<dbReference type="InterPro" id="IPR038733">
    <property type="entry name" value="Predicted_DNA_bind_prot_RHH"/>
</dbReference>
<dbReference type="AlphaFoldDB" id="A2BMU8"/>
<dbReference type="CDD" id="cd21631">
    <property type="entry name" value="RHH_CopG_NikR-like"/>
    <property type="match status" value="1"/>
</dbReference>
<accession>A2BMU8</accession>
<evidence type="ECO:0000256" key="3">
    <source>
        <dbReference type="ARBA" id="ARBA00023163"/>
    </source>
</evidence>
<evidence type="ECO:0000259" key="5">
    <source>
        <dbReference type="Pfam" id="PF12651"/>
    </source>
</evidence>
<proteinExistence type="predicted"/>
<sequence length="126" mass="14063">MKRRFGISINESIAKMLEVLSNQTGVNRSRLIEEAIKGYLEDHSHLLVPHDCKGILVAHCPASGQLSNITEEYSEVIVAWLHAHLNEACMEAFFAEGESRKIMGLYSEILKRGCKGRYIPVGNVPP</sequence>
<feature type="domain" description="Predicted DNA-binding protein ribbon-helix-helix" evidence="5">
    <location>
        <begin position="1"/>
        <end position="43"/>
    </location>
</feature>
<feature type="domain" description="Transcription factor NikR nickel binding C-terminal" evidence="4">
    <location>
        <begin position="63"/>
        <end position="109"/>
    </location>
</feature>
<dbReference type="eggNOG" id="arCOG01008">
    <property type="taxonomic scope" value="Archaea"/>
</dbReference>
<dbReference type="GO" id="GO:0006355">
    <property type="term" value="P:regulation of DNA-templated transcription"/>
    <property type="evidence" value="ECO:0007669"/>
    <property type="project" value="InterPro"/>
</dbReference>
<keyword evidence="1" id="KW-0805">Transcription regulation</keyword>